<evidence type="ECO:0000313" key="4">
    <source>
        <dbReference type="Proteomes" id="UP001200110"/>
    </source>
</evidence>
<dbReference type="Pfam" id="PF18407">
    <property type="entry name" value="GNAT_like"/>
    <property type="match status" value="1"/>
</dbReference>
<gene>
    <name evidence="3" type="ORF">L5G33_04005</name>
</gene>
<dbReference type="SUPFAM" id="SSF56784">
    <property type="entry name" value="HAD-like"/>
    <property type="match status" value="1"/>
</dbReference>
<dbReference type="PANTHER" id="PTHR19288">
    <property type="entry name" value="4-NITROPHENYLPHOSPHATASE-RELATED"/>
    <property type="match status" value="1"/>
</dbReference>
<organism evidence="3 4">
    <name type="scientific">Gordonia liuliyuniae</name>
    <dbReference type="NCBI Taxonomy" id="2911517"/>
    <lineage>
        <taxon>Bacteria</taxon>
        <taxon>Bacillati</taxon>
        <taxon>Actinomycetota</taxon>
        <taxon>Actinomycetes</taxon>
        <taxon>Mycobacteriales</taxon>
        <taxon>Gordoniaceae</taxon>
        <taxon>Gordonia</taxon>
    </lineage>
</organism>
<keyword evidence="4" id="KW-1185">Reference proteome</keyword>
<keyword evidence="3" id="KW-0378">Hydrolase</keyword>
<dbReference type="Pfam" id="PF13344">
    <property type="entry name" value="Hydrolase_6"/>
    <property type="match status" value="1"/>
</dbReference>
<evidence type="ECO:0000259" key="2">
    <source>
        <dbReference type="Pfam" id="PF18407"/>
    </source>
</evidence>
<dbReference type="InterPro" id="IPR023214">
    <property type="entry name" value="HAD_sf"/>
</dbReference>
<dbReference type="InterPro" id="IPR041065">
    <property type="entry name" value="GNAT-like"/>
</dbReference>
<proteinExistence type="predicted"/>
<dbReference type="Gene3D" id="1.25.40.10">
    <property type="entry name" value="Tetratricopeptide repeat domain"/>
    <property type="match status" value="1"/>
</dbReference>
<dbReference type="InterPro" id="IPR011990">
    <property type="entry name" value="TPR-like_helical_dom_sf"/>
</dbReference>
<dbReference type="NCBIfam" id="TIGR01460">
    <property type="entry name" value="HAD-SF-IIA"/>
    <property type="match status" value="1"/>
</dbReference>
<dbReference type="Gene3D" id="3.30.300.290">
    <property type="match status" value="1"/>
</dbReference>
<dbReference type="Gene3D" id="3.40.50.1000">
    <property type="entry name" value="HAD superfamily/HAD-like"/>
    <property type="match status" value="2"/>
</dbReference>
<feature type="region of interest" description="Disordered" evidence="1">
    <location>
        <begin position="1"/>
        <end position="26"/>
    </location>
</feature>
<accession>A0ABS9IPZ0</accession>
<feature type="domain" description="GCN5-related N-acetyltransferase-like" evidence="2">
    <location>
        <begin position="527"/>
        <end position="587"/>
    </location>
</feature>
<dbReference type="PANTHER" id="PTHR19288:SF95">
    <property type="entry name" value="D-GLYCEROL 3-PHOSPHATE PHOSPHATASE"/>
    <property type="match status" value="1"/>
</dbReference>
<dbReference type="EMBL" id="JAKKOR010000003">
    <property type="protein sequence ID" value="MCF8587631.1"/>
    <property type="molecule type" value="Genomic_DNA"/>
</dbReference>
<dbReference type="Proteomes" id="UP001200110">
    <property type="component" value="Unassembled WGS sequence"/>
</dbReference>
<comment type="caution">
    <text evidence="3">The sequence shown here is derived from an EMBL/GenBank/DDBJ whole genome shotgun (WGS) entry which is preliminary data.</text>
</comment>
<dbReference type="Pfam" id="PF13242">
    <property type="entry name" value="Hydrolase_like"/>
    <property type="match status" value="1"/>
</dbReference>
<evidence type="ECO:0000313" key="3">
    <source>
        <dbReference type="EMBL" id="MCF8587631.1"/>
    </source>
</evidence>
<sequence>MSKRRDGSEPVNGADPVLPDDVRASDLDPDIRRDLQSLDKVTAERVARHLIVVSELLSEDPGQALAHARAARARAARVGVVRETAGIAAYNAGEWQEAITELRAARRMNGDDALLPLIADSERGLGRPERAVEIAASAEAKALSGDEALEMLIVASGAQLDLGQPELAVNALEAGDLRPGRVGDDAARLFYAYASALEAAGRRTEALTWFQNAAAADIDDLTDAEFRLMDLNSGVNGGSVAPAPGTVADSAQADDGQDSRSLASTYDSLLFDLDGTLFAGASALPHAVDAVNGTSVGVLFVTNNASRSPEAVAEHLTALGFTAAPEQVVTSAQAGAILLDERVAAGSRVLVVGADALRDEVASRGFVVVDSADDDPSAIVQGHSPDTGWAQLSEAALAVRRGATWVACNVDTTLPNERGLLVGNGSMVAAVRSATGAEPLVAGKPAAPIMRDALSRTRGRRPLVVGDRLDTDIAGAVTVGIDSLLVLTGVSTALDLLAAPLDSRPTYVATDLSALDDDVDIALIGPHTGWRIQVVEEHVTVSSTGGTDATTMIASLAHAVWTADVGERDLRIAAQDDAAAAALTTAGVSALR</sequence>
<dbReference type="InterPro" id="IPR036412">
    <property type="entry name" value="HAD-like_sf"/>
</dbReference>
<name>A0ABS9IPZ0_9ACTN</name>
<dbReference type="GO" id="GO:0016787">
    <property type="term" value="F:hydrolase activity"/>
    <property type="evidence" value="ECO:0007669"/>
    <property type="project" value="UniProtKB-KW"/>
</dbReference>
<reference evidence="3 4" key="1">
    <citation type="submission" date="2022-01" db="EMBL/GenBank/DDBJ databases">
        <authorList>
            <person name="Huang Y."/>
        </authorList>
    </citation>
    <scope>NUCLEOTIDE SEQUENCE [LARGE SCALE GENOMIC DNA]</scope>
    <source>
        <strain evidence="3 4">HY366</strain>
    </source>
</reference>
<dbReference type="RefSeq" id="WP_236996872.1">
    <property type="nucleotide sequence ID" value="NZ_JAKKOR010000003.1"/>
</dbReference>
<protein>
    <submittedName>
        <fullName evidence="3">HAD-IIA family hydrolase</fullName>
    </submittedName>
</protein>
<dbReference type="SUPFAM" id="SSF48452">
    <property type="entry name" value="TPR-like"/>
    <property type="match status" value="1"/>
</dbReference>
<evidence type="ECO:0000256" key="1">
    <source>
        <dbReference type="SAM" id="MobiDB-lite"/>
    </source>
</evidence>
<feature type="region of interest" description="Disordered" evidence="1">
    <location>
        <begin position="240"/>
        <end position="259"/>
    </location>
</feature>
<dbReference type="InterPro" id="IPR006357">
    <property type="entry name" value="HAD-SF_hydro_IIA"/>
</dbReference>